<dbReference type="EMBL" id="FMKA01000003">
    <property type="protein sequence ID" value="SCP96109.1"/>
    <property type="molecule type" value="Genomic_DNA"/>
</dbReference>
<proteinExistence type="predicted"/>
<protein>
    <submittedName>
        <fullName evidence="2">Uncharacterized protein</fullName>
    </submittedName>
</protein>
<gene>
    <name evidence="2" type="ORF">SAMN05421730_1003193</name>
</gene>
<feature type="transmembrane region" description="Helical" evidence="1">
    <location>
        <begin position="78"/>
        <end position="98"/>
    </location>
</feature>
<sequence length="147" mass="16242">MPETDYRKLRNRKVENRVILVIGLIYGIVFSAVFMMGPYRAVESYQMKALLIILQLALPFMLGIIGAKLIIMLKMSPFIRIITGIAAGILAGTISPGINLAVREIIQGRAEKIGTGFLLGIAYGFIPALFTSIAGFIVIMFIRHRTK</sequence>
<dbReference type="AlphaFoldDB" id="A0A1D3TR51"/>
<keyword evidence="1" id="KW-1133">Transmembrane helix</keyword>
<keyword evidence="1" id="KW-0812">Transmembrane</keyword>
<dbReference type="SUPFAM" id="SSF103473">
    <property type="entry name" value="MFS general substrate transporter"/>
    <property type="match status" value="1"/>
</dbReference>
<keyword evidence="3" id="KW-1185">Reference proteome</keyword>
<evidence type="ECO:0000313" key="2">
    <source>
        <dbReference type="EMBL" id="SCP96109.1"/>
    </source>
</evidence>
<dbReference type="Proteomes" id="UP000199315">
    <property type="component" value="Unassembled WGS sequence"/>
</dbReference>
<evidence type="ECO:0000256" key="1">
    <source>
        <dbReference type="SAM" id="Phobius"/>
    </source>
</evidence>
<feature type="transmembrane region" description="Helical" evidence="1">
    <location>
        <begin position="18"/>
        <end position="37"/>
    </location>
</feature>
<dbReference type="RefSeq" id="WP_091231003.1">
    <property type="nucleotide sequence ID" value="NZ_FMKA01000003.1"/>
</dbReference>
<reference evidence="2 3" key="1">
    <citation type="submission" date="2016-09" db="EMBL/GenBank/DDBJ databases">
        <authorList>
            <person name="Capua I."/>
            <person name="De Benedictis P."/>
            <person name="Joannis T."/>
            <person name="Lombin L.H."/>
            <person name="Cattoli G."/>
        </authorList>
    </citation>
    <scope>NUCLEOTIDE SEQUENCE [LARGE SCALE GENOMIC DNA]</scope>
    <source>
        <strain evidence="2 3">GluBS11</strain>
    </source>
</reference>
<feature type="transmembrane region" description="Helical" evidence="1">
    <location>
        <begin position="49"/>
        <end position="71"/>
    </location>
</feature>
<keyword evidence="1" id="KW-0472">Membrane</keyword>
<organism evidence="2 3">
    <name type="scientific">Anaerobium acetethylicum</name>
    <dbReference type="NCBI Taxonomy" id="1619234"/>
    <lineage>
        <taxon>Bacteria</taxon>
        <taxon>Bacillati</taxon>
        <taxon>Bacillota</taxon>
        <taxon>Clostridia</taxon>
        <taxon>Lachnospirales</taxon>
        <taxon>Lachnospiraceae</taxon>
        <taxon>Anaerobium</taxon>
    </lineage>
</organism>
<name>A0A1D3TR51_9FIRM</name>
<dbReference type="STRING" id="1619234.SAMN05421730_1003193"/>
<feature type="transmembrane region" description="Helical" evidence="1">
    <location>
        <begin position="118"/>
        <end position="142"/>
    </location>
</feature>
<evidence type="ECO:0000313" key="3">
    <source>
        <dbReference type="Proteomes" id="UP000199315"/>
    </source>
</evidence>
<accession>A0A1D3TR51</accession>
<dbReference type="InterPro" id="IPR036259">
    <property type="entry name" value="MFS_trans_sf"/>
</dbReference>